<evidence type="ECO:0000313" key="1">
    <source>
        <dbReference type="EMBL" id="MBW85504.1"/>
    </source>
</evidence>
<name>A0A2P2IWB6_RHIMU</name>
<sequence length="62" mass="7166">MKKTSLFPRVPRTLHHLEPIVHRQIVYSIGDSGPLYPSWHPTFPFFSICRCSKPKSNGPKTF</sequence>
<protein>
    <submittedName>
        <fullName evidence="1">Uncharacterized protein</fullName>
    </submittedName>
</protein>
<proteinExistence type="predicted"/>
<dbReference type="EMBL" id="GGEC01005021">
    <property type="protein sequence ID" value="MBW85504.1"/>
    <property type="molecule type" value="Transcribed_RNA"/>
</dbReference>
<reference evidence="1" key="1">
    <citation type="submission" date="2018-02" db="EMBL/GenBank/DDBJ databases">
        <title>Rhizophora mucronata_Transcriptome.</title>
        <authorList>
            <person name="Meera S.P."/>
            <person name="Sreeshan A."/>
            <person name="Augustine A."/>
        </authorList>
    </citation>
    <scope>NUCLEOTIDE SEQUENCE</scope>
    <source>
        <tissue evidence="1">Leaf</tissue>
    </source>
</reference>
<accession>A0A2P2IWB6</accession>
<organism evidence="1">
    <name type="scientific">Rhizophora mucronata</name>
    <name type="common">Asiatic mangrove</name>
    <dbReference type="NCBI Taxonomy" id="61149"/>
    <lineage>
        <taxon>Eukaryota</taxon>
        <taxon>Viridiplantae</taxon>
        <taxon>Streptophyta</taxon>
        <taxon>Embryophyta</taxon>
        <taxon>Tracheophyta</taxon>
        <taxon>Spermatophyta</taxon>
        <taxon>Magnoliopsida</taxon>
        <taxon>eudicotyledons</taxon>
        <taxon>Gunneridae</taxon>
        <taxon>Pentapetalae</taxon>
        <taxon>rosids</taxon>
        <taxon>fabids</taxon>
        <taxon>Malpighiales</taxon>
        <taxon>Rhizophoraceae</taxon>
        <taxon>Rhizophora</taxon>
    </lineage>
</organism>
<dbReference type="AlphaFoldDB" id="A0A2P2IWB6"/>